<feature type="signal peptide" evidence="1">
    <location>
        <begin position="1"/>
        <end position="20"/>
    </location>
</feature>
<evidence type="ECO:0000313" key="2">
    <source>
        <dbReference type="EMBL" id="AJR04855.1"/>
    </source>
</evidence>
<dbReference type="KEGG" id="sze:AW14_07410"/>
<protein>
    <recommendedName>
        <fullName evidence="4">Lipocalin-like domain-containing protein</fullName>
    </recommendedName>
</protein>
<dbReference type="EMBL" id="CP007202">
    <property type="protein sequence ID" value="AJR04855.1"/>
    <property type="molecule type" value="Genomic_DNA"/>
</dbReference>
<reference evidence="2 3" key="1">
    <citation type="submission" date="2014-02" db="EMBL/GenBank/DDBJ databases">
        <authorList>
            <person name="Young C.-C."/>
            <person name="Hameed A."/>
            <person name="Huang H.-C."/>
            <person name="Shahina M."/>
        </authorList>
    </citation>
    <scope>NUCLEOTIDE SEQUENCE [LARGE SCALE GENOMIC DNA]</scope>
    <source>
        <strain evidence="2 3">CC-SAMT-1</strain>
    </source>
</reference>
<dbReference type="HOGENOM" id="CLU_1585377_0_0_10"/>
<dbReference type="Proteomes" id="UP000032229">
    <property type="component" value="Chromosome"/>
</dbReference>
<evidence type="ECO:0000313" key="3">
    <source>
        <dbReference type="Proteomes" id="UP000032229"/>
    </source>
</evidence>
<keyword evidence="3" id="KW-1185">Reference proteome</keyword>
<accession>A0A0C5WPK7</accession>
<dbReference type="RefSeq" id="WP_044638199.1">
    <property type="nucleotide sequence ID" value="NZ_CP007202.1"/>
</dbReference>
<sequence>MNLKISIVFIFLSCCLFLGCSGDQSNNQHIGTWELVSYSVGISADLNNDNIANENLLKEFDCENLETLVFEDEVVSNNKSFNPEVKITLVNAENNEYAFIVKCDNEGFIGFASDYLKQGDTISIQNKVSILKDNTLTRVLSGNIEVYNAAGTEIIERRDLTLVYKKQK</sequence>
<organism evidence="2 3">
    <name type="scientific">Siansivirga zeaxanthinifaciens CC-SAMT-1</name>
    <dbReference type="NCBI Taxonomy" id="1454006"/>
    <lineage>
        <taxon>Bacteria</taxon>
        <taxon>Pseudomonadati</taxon>
        <taxon>Bacteroidota</taxon>
        <taxon>Flavobacteriia</taxon>
        <taxon>Flavobacteriales</taxon>
        <taxon>Flavobacteriaceae</taxon>
        <taxon>Siansivirga</taxon>
    </lineage>
</organism>
<evidence type="ECO:0000256" key="1">
    <source>
        <dbReference type="SAM" id="SignalP"/>
    </source>
</evidence>
<dbReference type="OrthoDB" id="1448196at2"/>
<keyword evidence="1" id="KW-0732">Signal</keyword>
<name>A0A0C5WPK7_9FLAO</name>
<dbReference type="AlphaFoldDB" id="A0A0C5WPK7"/>
<gene>
    <name evidence="2" type="ORF">AW14_07410</name>
</gene>
<evidence type="ECO:0008006" key="4">
    <source>
        <dbReference type="Google" id="ProtNLM"/>
    </source>
</evidence>
<dbReference type="PROSITE" id="PS51257">
    <property type="entry name" value="PROKAR_LIPOPROTEIN"/>
    <property type="match status" value="1"/>
</dbReference>
<feature type="chain" id="PRO_5002195382" description="Lipocalin-like domain-containing protein" evidence="1">
    <location>
        <begin position="21"/>
        <end position="168"/>
    </location>
</feature>
<proteinExistence type="predicted"/>